<accession>A0A6G1J3K3</accession>
<evidence type="ECO:0000313" key="2">
    <source>
        <dbReference type="Proteomes" id="UP000799291"/>
    </source>
</evidence>
<proteinExistence type="predicted"/>
<protein>
    <submittedName>
        <fullName evidence="1">Uncharacterized protein</fullName>
    </submittedName>
</protein>
<name>A0A6G1J3K3_9PLEO</name>
<reference evidence="1" key="1">
    <citation type="journal article" date="2020" name="Stud. Mycol.">
        <title>101 Dothideomycetes genomes: a test case for predicting lifestyles and emergence of pathogens.</title>
        <authorList>
            <person name="Haridas S."/>
            <person name="Albert R."/>
            <person name="Binder M."/>
            <person name="Bloem J."/>
            <person name="Labutti K."/>
            <person name="Salamov A."/>
            <person name="Andreopoulos B."/>
            <person name="Baker S."/>
            <person name="Barry K."/>
            <person name="Bills G."/>
            <person name="Bluhm B."/>
            <person name="Cannon C."/>
            <person name="Castanera R."/>
            <person name="Culley D."/>
            <person name="Daum C."/>
            <person name="Ezra D."/>
            <person name="Gonzalez J."/>
            <person name="Henrissat B."/>
            <person name="Kuo A."/>
            <person name="Liang C."/>
            <person name="Lipzen A."/>
            <person name="Lutzoni F."/>
            <person name="Magnuson J."/>
            <person name="Mondo S."/>
            <person name="Nolan M."/>
            <person name="Ohm R."/>
            <person name="Pangilinan J."/>
            <person name="Park H.-J."/>
            <person name="Ramirez L."/>
            <person name="Alfaro M."/>
            <person name="Sun H."/>
            <person name="Tritt A."/>
            <person name="Yoshinaga Y."/>
            <person name="Zwiers L.-H."/>
            <person name="Turgeon B."/>
            <person name="Goodwin S."/>
            <person name="Spatafora J."/>
            <person name="Crous P."/>
            <person name="Grigoriev I."/>
        </authorList>
    </citation>
    <scope>NUCLEOTIDE SEQUENCE</scope>
    <source>
        <strain evidence="1">CBS 122367</strain>
    </source>
</reference>
<dbReference type="AlphaFoldDB" id="A0A6G1J3K3"/>
<dbReference type="EMBL" id="MU005579">
    <property type="protein sequence ID" value="KAF2685097.1"/>
    <property type="molecule type" value="Genomic_DNA"/>
</dbReference>
<sequence length="275" mass="31297">MRKSPCGSSRLGGRAFRANLPRPQVETISGEPFIWTFSSDEDWTAFDGIIEFSVDAWDDSDRNDPGYMYSGYGTVSTLKQTLEDIKYDVTEVRVLLVDSYIEFQESMKVSTLDVKFSSDLSTRLCNIIARTYWLQSLGVSKYPLPNAQTWSIKRPMNDRNTSNLKDLLEERLTTIHEYLLTRIRCQTRPHSPTSRELPATHRTCKAKIQEVSTNGNTKATVRHYRMARKTLTEWDVPIRDVPRSMPLAVDIYIGPFAAGVAMNGRGQILVPVNYA</sequence>
<keyword evidence="2" id="KW-1185">Reference proteome</keyword>
<gene>
    <name evidence="1" type="ORF">K458DRAFT_387990</name>
</gene>
<organism evidence="1 2">
    <name type="scientific">Lentithecium fluviatile CBS 122367</name>
    <dbReference type="NCBI Taxonomy" id="1168545"/>
    <lineage>
        <taxon>Eukaryota</taxon>
        <taxon>Fungi</taxon>
        <taxon>Dikarya</taxon>
        <taxon>Ascomycota</taxon>
        <taxon>Pezizomycotina</taxon>
        <taxon>Dothideomycetes</taxon>
        <taxon>Pleosporomycetidae</taxon>
        <taxon>Pleosporales</taxon>
        <taxon>Massarineae</taxon>
        <taxon>Lentitheciaceae</taxon>
        <taxon>Lentithecium</taxon>
    </lineage>
</organism>
<evidence type="ECO:0000313" key="1">
    <source>
        <dbReference type="EMBL" id="KAF2685097.1"/>
    </source>
</evidence>
<dbReference type="Proteomes" id="UP000799291">
    <property type="component" value="Unassembled WGS sequence"/>
</dbReference>